<organism evidence="2 3">
    <name type="scientific">Datura stramonium</name>
    <name type="common">Jimsonweed</name>
    <name type="synonym">Common thornapple</name>
    <dbReference type="NCBI Taxonomy" id="4076"/>
    <lineage>
        <taxon>Eukaryota</taxon>
        <taxon>Viridiplantae</taxon>
        <taxon>Streptophyta</taxon>
        <taxon>Embryophyta</taxon>
        <taxon>Tracheophyta</taxon>
        <taxon>Spermatophyta</taxon>
        <taxon>Magnoliopsida</taxon>
        <taxon>eudicotyledons</taxon>
        <taxon>Gunneridae</taxon>
        <taxon>Pentapetalae</taxon>
        <taxon>asterids</taxon>
        <taxon>lamiids</taxon>
        <taxon>Solanales</taxon>
        <taxon>Solanaceae</taxon>
        <taxon>Solanoideae</taxon>
        <taxon>Datureae</taxon>
        <taxon>Datura</taxon>
    </lineage>
</organism>
<reference evidence="2 3" key="1">
    <citation type="journal article" date="2021" name="BMC Genomics">
        <title>Datura genome reveals duplications of psychoactive alkaloid biosynthetic genes and high mutation rate following tissue culture.</title>
        <authorList>
            <person name="Rajewski A."/>
            <person name="Carter-House D."/>
            <person name="Stajich J."/>
            <person name="Litt A."/>
        </authorList>
    </citation>
    <scope>NUCLEOTIDE SEQUENCE [LARGE SCALE GENOMIC DNA]</scope>
    <source>
        <strain evidence="2">AR-01</strain>
    </source>
</reference>
<accession>A0ABS8WXL7</accession>
<proteinExistence type="predicted"/>
<feature type="region of interest" description="Disordered" evidence="1">
    <location>
        <begin position="1"/>
        <end position="72"/>
    </location>
</feature>
<feature type="compositionally biased region" description="Basic and acidic residues" evidence="1">
    <location>
        <begin position="25"/>
        <end position="34"/>
    </location>
</feature>
<feature type="compositionally biased region" description="Polar residues" evidence="1">
    <location>
        <begin position="148"/>
        <end position="160"/>
    </location>
</feature>
<comment type="caution">
    <text evidence="2">The sequence shown here is derived from an EMBL/GenBank/DDBJ whole genome shotgun (WGS) entry which is preliminary data.</text>
</comment>
<evidence type="ECO:0000313" key="2">
    <source>
        <dbReference type="EMBL" id="MCE3216991.1"/>
    </source>
</evidence>
<protein>
    <submittedName>
        <fullName evidence="2">Uncharacterized protein</fullName>
    </submittedName>
</protein>
<evidence type="ECO:0000313" key="3">
    <source>
        <dbReference type="Proteomes" id="UP000823775"/>
    </source>
</evidence>
<evidence type="ECO:0000256" key="1">
    <source>
        <dbReference type="SAM" id="MobiDB-lite"/>
    </source>
</evidence>
<feature type="compositionally biased region" description="Polar residues" evidence="1">
    <location>
        <begin position="12"/>
        <end position="21"/>
    </location>
</feature>
<gene>
    <name evidence="2" type="ORF">HAX54_009876</name>
</gene>
<dbReference type="EMBL" id="JACEIK010015382">
    <property type="protein sequence ID" value="MCE3216991.1"/>
    <property type="molecule type" value="Genomic_DNA"/>
</dbReference>
<keyword evidence="3" id="KW-1185">Reference proteome</keyword>
<feature type="region of interest" description="Disordered" evidence="1">
    <location>
        <begin position="123"/>
        <end position="187"/>
    </location>
</feature>
<sequence>MIKVNIPDAVMTSENNKQSEILMNESHERGHEGAECVEADGQFPANNQTSKRGNEDQSAEDNSRAYQSENDTAALKAKKKELKKEICALSCLMKDSAKSCMRLKRENKNLLRELKQKCRKDEISKLEAMNPDGNSQSLDDDEEHYRTSSDSSGEFNSSPDCYSDDEERDSDSMNIIANGKEMNKFCN</sequence>
<name>A0ABS8WXL7_DATST</name>
<dbReference type="Proteomes" id="UP000823775">
    <property type="component" value="Unassembled WGS sequence"/>
</dbReference>